<dbReference type="InterPro" id="IPR045078">
    <property type="entry name" value="TST/MPST-like"/>
</dbReference>
<reference evidence="5" key="2">
    <citation type="submission" date="2021-12" db="EMBL/GenBank/DDBJ databases">
        <title>Resequencing data analysis of finger millet.</title>
        <authorList>
            <person name="Hatakeyama M."/>
            <person name="Aluri S."/>
            <person name="Balachadran M.T."/>
            <person name="Sivarajan S.R."/>
            <person name="Poveda L."/>
            <person name="Shimizu-Inatsugi R."/>
            <person name="Schlapbach R."/>
            <person name="Sreeman S.M."/>
            <person name="Shimizu K.K."/>
        </authorList>
    </citation>
    <scope>NUCLEOTIDE SEQUENCE</scope>
</reference>
<feature type="domain" description="Rhodanese" evidence="4">
    <location>
        <begin position="115"/>
        <end position="196"/>
    </location>
</feature>
<accession>A0AAV5BXL4</accession>
<dbReference type="InterPro" id="IPR001763">
    <property type="entry name" value="Rhodanese-like_dom"/>
</dbReference>
<comment type="caution">
    <text evidence="5">The sequence shown here is derived from an EMBL/GenBank/DDBJ whole genome shotgun (WGS) entry which is preliminary data.</text>
</comment>
<evidence type="ECO:0000259" key="4">
    <source>
        <dbReference type="PROSITE" id="PS50206"/>
    </source>
</evidence>
<feature type="region of interest" description="Disordered" evidence="3">
    <location>
        <begin position="112"/>
        <end position="137"/>
    </location>
</feature>
<reference evidence="5" key="1">
    <citation type="journal article" date="2018" name="DNA Res.">
        <title>Multiple hybrid de novo genome assembly of finger millet, an orphan allotetraploid crop.</title>
        <authorList>
            <person name="Hatakeyama M."/>
            <person name="Aluri S."/>
            <person name="Balachadran M.T."/>
            <person name="Sivarajan S.R."/>
            <person name="Patrignani A."/>
            <person name="Gruter S."/>
            <person name="Poveda L."/>
            <person name="Shimizu-Inatsugi R."/>
            <person name="Baeten J."/>
            <person name="Francoijs K.J."/>
            <person name="Nataraja K.N."/>
            <person name="Reddy Y.A.N."/>
            <person name="Phadnis S."/>
            <person name="Ravikumar R.L."/>
            <person name="Schlapbach R."/>
            <person name="Sreeman S.M."/>
            <person name="Shimizu K.K."/>
        </authorList>
    </citation>
    <scope>NUCLEOTIDE SEQUENCE</scope>
</reference>
<evidence type="ECO:0000313" key="6">
    <source>
        <dbReference type="Proteomes" id="UP001054889"/>
    </source>
</evidence>
<dbReference type="Gene3D" id="3.40.250.10">
    <property type="entry name" value="Rhodanese-like domain"/>
    <property type="match status" value="3"/>
</dbReference>
<proteinExistence type="predicted"/>
<feature type="compositionally biased region" description="Basic and acidic residues" evidence="3">
    <location>
        <begin position="113"/>
        <end position="123"/>
    </location>
</feature>
<name>A0AAV5BXL4_ELECO</name>
<evidence type="ECO:0000256" key="1">
    <source>
        <dbReference type="ARBA" id="ARBA00022679"/>
    </source>
</evidence>
<gene>
    <name evidence="5" type="primary">ga06560</name>
    <name evidence="5" type="ORF">PR202_ga06560</name>
</gene>
<keyword evidence="2" id="KW-0677">Repeat</keyword>
<dbReference type="Proteomes" id="UP001054889">
    <property type="component" value="Unassembled WGS sequence"/>
</dbReference>
<dbReference type="AlphaFoldDB" id="A0AAV5BXL4"/>
<keyword evidence="1" id="KW-0808">Transferase</keyword>
<dbReference type="GO" id="GO:0005739">
    <property type="term" value="C:mitochondrion"/>
    <property type="evidence" value="ECO:0007669"/>
    <property type="project" value="TreeGrafter"/>
</dbReference>
<sequence length="203" mass="22539">MSDRQNCHPSVTNMHETVTIHAQFVTNRMFRVFGHNKVWVLDGGLPRWRDSGFDLGSNSNDDAILKSKTANSAVEAVYNGEMGNTITFHAEFQPQLFWTLEKVAQNVASRTHQQVDARSKGRFDGVAPEPRKGVRSGHIPGSICVPFPEVGISIDHPIVPPNNISIQGLHRIGKHDIPVYDGSWTEWEAQPDSDYPKVTAIAS</sequence>
<dbReference type="InterPro" id="IPR036873">
    <property type="entry name" value="Rhodanese-like_dom_sf"/>
</dbReference>
<dbReference type="SUPFAM" id="SSF52821">
    <property type="entry name" value="Rhodanese/Cell cycle control phosphatase"/>
    <property type="match status" value="2"/>
</dbReference>
<dbReference type="PROSITE" id="PS50206">
    <property type="entry name" value="RHODANESE_3"/>
    <property type="match status" value="2"/>
</dbReference>
<evidence type="ECO:0000313" key="5">
    <source>
        <dbReference type="EMBL" id="GJM90293.1"/>
    </source>
</evidence>
<organism evidence="5 6">
    <name type="scientific">Eleusine coracana subsp. coracana</name>
    <dbReference type="NCBI Taxonomy" id="191504"/>
    <lineage>
        <taxon>Eukaryota</taxon>
        <taxon>Viridiplantae</taxon>
        <taxon>Streptophyta</taxon>
        <taxon>Embryophyta</taxon>
        <taxon>Tracheophyta</taxon>
        <taxon>Spermatophyta</taxon>
        <taxon>Magnoliopsida</taxon>
        <taxon>Liliopsida</taxon>
        <taxon>Poales</taxon>
        <taxon>Poaceae</taxon>
        <taxon>PACMAD clade</taxon>
        <taxon>Chloridoideae</taxon>
        <taxon>Cynodonteae</taxon>
        <taxon>Eleusininae</taxon>
        <taxon>Eleusine</taxon>
    </lineage>
</organism>
<evidence type="ECO:0000256" key="3">
    <source>
        <dbReference type="SAM" id="MobiDB-lite"/>
    </source>
</evidence>
<protein>
    <recommendedName>
        <fullName evidence="4">Rhodanese domain-containing protein</fullName>
    </recommendedName>
</protein>
<evidence type="ECO:0000256" key="2">
    <source>
        <dbReference type="ARBA" id="ARBA00022737"/>
    </source>
</evidence>
<keyword evidence="6" id="KW-1185">Reference proteome</keyword>
<dbReference type="EMBL" id="BQKI01000003">
    <property type="protein sequence ID" value="GJM90293.1"/>
    <property type="molecule type" value="Genomic_DNA"/>
</dbReference>
<dbReference type="SMART" id="SM00450">
    <property type="entry name" value="RHOD"/>
    <property type="match status" value="1"/>
</dbReference>
<dbReference type="PANTHER" id="PTHR11364:SF12">
    <property type="entry name" value="OS02G0167100 PROTEIN"/>
    <property type="match status" value="1"/>
</dbReference>
<dbReference type="PANTHER" id="PTHR11364">
    <property type="entry name" value="THIOSULFATE SULFERTANSFERASE"/>
    <property type="match status" value="1"/>
</dbReference>
<feature type="domain" description="Rhodanese" evidence="4">
    <location>
        <begin position="28"/>
        <end position="57"/>
    </location>
</feature>
<dbReference type="GO" id="GO:0004792">
    <property type="term" value="F:thiosulfate-cyanide sulfurtransferase activity"/>
    <property type="evidence" value="ECO:0007669"/>
    <property type="project" value="TreeGrafter"/>
</dbReference>